<gene>
    <name evidence="1" type="ORF">H0H81_002257</name>
</gene>
<proteinExistence type="predicted"/>
<comment type="caution">
    <text evidence="1">The sequence shown here is derived from an EMBL/GenBank/DDBJ whole genome shotgun (WGS) entry which is preliminary data.</text>
</comment>
<dbReference type="AlphaFoldDB" id="A0A9P7GTD6"/>
<keyword evidence="2" id="KW-1185">Reference proteome</keyword>
<sequence>MRGGIRIGDIRSDALLWLKEKLKEVQVIRHNPDFDCQNWALGAIQLLKDVGDIIYSGITEERVRQELQKEEERWEEADDTIIERLFSS</sequence>
<dbReference type="Proteomes" id="UP000717328">
    <property type="component" value="Unassembled WGS sequence"/>
</dbReference>
<protein>
    <submittedName>
        <fullName evidence="1">Uncharacterized protein</fullName>
    </submittedName>
</protein>
<reference evidence="1" key="1">
    <citation type="submission" date="2021-02" db="EMBL/GenBank/DDBJ databases">
        <authorList>
            <person name="Nieuwenhuis M."/>
            <person name="Van De Peppel L.J.J."/>
        </authorList>
    </citation>
    <scope>NUCLEOTIDE SEQUENCE</scope>
    <source>
        <strain evidence="1">D49</strain>
    </source>
</reference>
<reference evidence="1" key="2">
    <citation type="submission" date="2021-10" db="EMBL/GenBank/DDBJ databases">
        <title>Phylogenomics reveals ancestral predisposition of the termite-cultivated fungus Termitomyces towards a domesticated lifestyle.</title>
        <authorList>
            <person name="Auxier B."/>
            <person name="Grum-Grzhimaylo A."/>
            <person name="Cardenas M.E."/>
            <person name="Lodge J.D."/>
            <person name="Laessoe T."/>
            <person name="Pedersen O."/>
            <person name="Smith M.E."/>
            <person name="Kuyper T.W."/>
            <person name="Franco-Molano E.A."/>
            <person name="Baroni T.J."/>
            <person name="Aanen D.K."/>
        </authorList>
    </citation>
    <scope>NUCLEOTIDE SEQUENCE</scope>
    <source>
        <strain evidence="1">D49</strain>
    </source>
</reference>
<name>A0A9P7GTD6_9AGAR</name>
<accession>A0A9P7GTD6</accession>
<organism evidence="1 2">
    <name type="scientific">Sphagnurus paluster</name>
    <dbReference type="NCBI Taxonomy" id="117069"/>
    <lineage>
        <taxon>Eukaryota</taxon>
        <taxon>Fungi</taxon>
        <taxon>Dikarya</taxon>
        <taxon>Basidiomycota</taxon>
        <taxon>Agaricomycotina</taxon>
        <taxon>Agaricomycetes</taxon>
        <taxon>Agaricomycetidae</taxon>
        <taxon>Agaricales</taxon>
        <taxon>Tricholomatineae</taxon>
        <taxon>Lyophyllaceae</taxon>
        <taxon>Sphagnurus</taxon>
    </lineage>
</organism>
<dbReference type="EMBL" id="JABCKI010000074">
    <property type="protein sequence ID" value="KAG5653110.1"/>
    <property type="molecule type" value="Genomic_DNA"/>
</dbReference>
<evidence type="ECO:0000313" key="1">
    <source>
        <dbReference type="EMBL" id="KAG5653110.1"/>
    </source>
</evidence>
<dbReference type="OrthoDB" id="37659at2759"/>
<evidence type="ECO:0000313" key="2">
    <source>
        <dbReference type="Proteomes" id="UP000717328"/>
    </source>
</evidence>